<comment type="caution">
    <text evidence="5">The sequence shown here is derived from an EMBL/GenBank/DDBJ whole genome shotgun (WGS) entry which is preliminary data.</text>
</comment>
<evidence type="ECO:0000259" key="4">
    <source>
        <dbReference type="Pfam" id="PF00149"/>
    </source>
</evidence>
<feature type="transmembrane region" description="Helical" evidence="3">
    <location>
        <begin position="36"/>
        <end position="55"/>
    </location>
</feature>
<evidence type="ECO:0000256" key="3">
    <source>
        <dbReference type="SAM" id="Phobius"/>
    </source>
</evidence>
<organism evidence="5 6">
    <name type="scientific">Phytohabitans kaempferiae</name>
    <dbReference type="NCBI Taxonomy" id="1620943"/>
    <lineage>
        <taxon>Bacteria</taxon>
        <taxon>Bacillati</taxon>
        <taxon>Actinomycetota</taxon>
        <taxon>Actinomycetes</taxon>
        <taxon>Micromonosporales</taxon>
        <taxon>Micromonosporaceae</taxon>
    </lineage>
</organism>
<keyword evidence="3" id="KW-0812">Transmembrane</keyword>
<accession>A0ABV6MDZ2</accession>
<dbReference type="Proteomes" id="UP001589867">
    <property type="component" value="Unassembled WGS sequence"/>
</dbReference>
<dbReference type="InterPro" id="IPR029052">
    <property type="entry name" value="Metallo-depent_PP-like"/>
</dbReference>
<feature type="domain" description="Calcineurin-like phosphoesterase" evidence="4">
    <location>
        <begin position="186"/>
        <end position="348"/>
    </location>
</feature>
<dbReference type="EMBL" id="JBHLUH010000077">
    <property type="protein sequence ID" value="MFC0532946.1"/>
    <property type="molecule type" value="Genomic_DNA"/>
</dbReference>
<dbReference type="InterPro" id="IPR004843">
    <property type="entry name" value="Calcineurin-like_PHP"/>
</dbReference>
<dbReference type="Pfam" id="PF00149">
    <property type="entry name" value="Metallophos"/>
    <property type="match status" value="1"/>
</dbReference>
<dbReference type="PANTHER" id="PTHR31302">
    <property type="entry name" value="TRANSMEMBRANE PROTEIN WITH METALLOPHOSPHOESTERASE DOMAIN-RELATED"/>
    <property type="match status" value="1"/>
</dbReference>
<evidence type="ECO:0000256" key="2">
    <source>
        <dbReference type="ARBA" id="ARBA00022801"/>
    </source>
</evidence>
<keyword evidence="2" id="KW-0378">Hydrolase</keyword>
<feature type="transmembrane region" description="Helical" evidence="3">
    <location>
        <begin position="139"/>
        <end position="160"/>
    </location>
</feature>
<keyword evidence="3" id="KW-1133">Transmembrane helix</keyword>
<dbReference type="RefSeq" id="WP_377259951.1">
    <property type="nucleotide sequence ID" value="NZ_JBHLUH010000077.1"/>
</dbReference>
<evidence type="ECO:0000256" key="1">
    <source>
        <dbReference type="ARBA" id="ARBA00022723"/>
    </source>
</evidence>
<feature type="transmembrane region" description="Helical" evidence="3">
    <location>
        <begin position="6"/>
        <end position="24"/>
    </location>
</feature>
<keyword evidence="3" id="KW-0472">Membrane</keyword>
<dbReference type="PANTHER" id="PTHR31302:SF31">
    <property type="entry name" value="PHOSPHODIESTERASE YAEI"/>
    <property type="match status" value="1"/>
</dbReference>
<keyword evidence="6" id="KW-1185">Reference proteome</keyword>
<sequence length="405" mass="43901">MIGFLAFAFAVIGLIHLYLWKRLVRDTTRPGRWRRAGSVAAAVLAVLVPTTLIGTRAGHWWLAWPGYLWLAVMFYLIVVLVALEIPMLVAKLWLRHRRRAAAAAVPHAPEPALVGAAGPAVETPAGEVPLDHSPDRRLLLARGVAIFAGLTAAGISGYGIRTALGPPQLDRVAIPIARLPRTMDGLRIALVSDIHLGPMRGLSHTERIVNMINNMDADIVAVVGDMVDGTVEELGSAAAPLQRLRSRYGAYFVTGNHEYFTEYQEWVDEVARLGLRPLRNERLEIEGLDLAGVNDIAGREFDDGPDFAKTFDGRDPNRPTVLLAHQPVQAVDAAKYGVDLQLSGHTHGGQMVPWSVLVRLEQPIVSGLGTVDGTKVYVTNGAGFWGPPVRVGAPPQVTLVELNSQ</sequence>
<name>A0ABV6MDZ2_9ACTN</name>
<evidence type="ECO:0000313" key="5">
    <source>
        <dbReference type="EMBL" id="MFC0532946.1"/>
    </source>
</evidence>
<protein>
    <submittedName>
        <fullName evidence="5">Metallophosphoesterase</fullName>
    </submittedName>
</protein>
<dbReference type="Gene3D" id="3.60.21.10">
    <property type="match status" value="1"/>
</dbReference>
<reference evidence="5 6" key="1">
    <citation type="submission" date="2024-09" db="EMBL/GenBank/DDBJ databases">
        <authorList>
            <person name="Sun Q."/>
            <person name="Mori K."/>
        </authorList>
    </citation>
    <scope>NUCLEOTIDE SEQUENCE [LARGE SCALE GENOMIC DNA]</scope>
    <source>
        <strain evidence="5 6">TBRC 3947</strain>
    </source>
</reference>
<keyword evidence="1" id="KW-0479">Metal-binding</keyword>
<proteinExistence type="predicted"/>
<feature type="transmembrane region" description="Helical" evidence="3">
    <location>
        <begin position="67"/>
        <end position="89"/>
    </location>
</feature>
<evidence type="ECO:0000313" key="6">
    <source>
        <dbReference type="Proteomes" id="UP001589867"/>
    </source>
</evidence>
<dbReference type="InterPro" id="IPR051158">
    <property type="entry name" value="Metallophosphoesterase_sf"/>
</dbReference>
<gene>
    <name evidence="5" type="ORF">ACFFIA_35550</name>
</gene>
<dbReference type="CDD" id="cd07385">
    <property type="entry name" value="MPP_YkuE_C"/>
    <property type="match status" value="1"/>
</dbReference>
<dbReference type="SUPFAM" id="SSF56300">
    <property type="entry name" value="Metallo-dependent phosphatases"/>
    <property type="match status" value="1"/>
</dbReference>